<reference evidence="1 2" key="1">
    <citation type="journal article" date="2021" name="BMC Genomics">
        <title>Datura genome reveals duplications of psychoactive alkaloid biosynthetic genes and high mutation rate following tissue culture.</title>
        <authorList>
            <person name="Rajewski A."/>
            <person name="Carter-House D."/>
            <person name="Stajich J."/>
            <person name="Litt A."/>
        </authorList>
    </citation>
    <scope>NUCLEOTIDE SEQUENCE [LARGE SCALE GENOMIC DNA]</scope>
    <source>
        <strain evidence="1">AR-01</strain>
    </source>
</reference>
<sequence>MACVTCRQGQCIECGSAPSMLRFGQCGAQAVSMENLVAQINFPLEEMTEVKRIKVACLTEEARLAEAARRAKAANFAAALAERNQKKPPNHH</sequence>
<name>A0ABS8V1T8_DATST</name>
<dbReference type="EMBL" id="JACEIK010003265">
    <property type="protein sequence ID" value="MCD9641036.1"/>
    <property type="molecule type" value="Genomic_DNA"/>
</dbReference>
<evidence type="ECO:0000313" key="2">
    <source>
        <dbReference type="Proteomes" id="UP000823775"/>
    </source>
</evidence>
<accession>A0ABS8V1T8</accession>
<protein>
    <submittedName>
        <fullName evidence="1">Uncharacterized protein</fullName>
    </submittedName>
</protein>
<dbReference type="Proteomes" id="UP000823775">
    <property type="component" value="Unassembled WGS sequence"/>
</dbReference>
<organism evidence="1 2">
    <name type="scientific">Datura stramonium</name>
    <name type="common">Jimsonweed</name>
    <name type="synonym">Common thornapple</name>
    <dbReference type="NCBI Taxonomy" id="4076"/>
    <lineage>
        <taxon>Eukaryota</taxon>
        <taxon>Viridiplantae</taxon>
        <taxon>Streptophyta</taxon>
        <taxon>Embryophyta</taxon>
        <taxon>Tracheophyta</taxon>
        <taxon>Spermatophyta</taxon>
        <taxon>Magnoliopsida</taxon>
        <taxon>eudicotyledons</taxon>
        <taxon>Gunneridae</taxon>
        <taxon>Pentapetalae</taxon>
        <taxon>asterids</taxon>
        <taxon>lamiids</taxon>
        <taxon>Solanales</taxon>
        <taxon>Solanaceae</taxon>
        <taxon>Solanoideae</taxon>
        <taxon>Datureae</taxon>
        <taxon>Datura</taxon>
    </lineage>
</organism>
<keyword evidence="2" id="KW-1185">Reference proteome</keyword>
<proteinExistence type="predicted"/>
<comment type="caution">
    <text evidence="1">The sequence shown here is derived from an EMBL/GenBank/DDBJ whole genome shotgun (WGS) entry which is preliminary data.</text>
</comment>
<evidence type="ECO:0000313" key="1">
    <source>
        <dbReference type="EMBL" id="MCD9641036.1"/>
    </source>
</evidence>
<gene>
    <name evidence="1" type="ORF">HAX54_026850</name>
</gene>